<evidence type="ECO:0000256" key="14">
    <source>
        <dbReference type="SAM" id="SignalP"/>
    </source>
</evidence>
<name>A0AAV2PUT6_MEGNR</name>
<dbReference type="GO" id="GO:0098552">
    <property type="term" value="C:side of membrane"/>
    <property type="evidence" value="ECO:0007669"/>
    <property type="project" value="UniProtKB-KW"/>
</dbReference>
<dbReference type="GO" id="GO:0009986">
    <property type="term" value="C:cell surface"/>
    <property type="evidence" value="ECO:0007669"/>
    <property type="project" value="TreeGrafter"/>
</dbReference>
<gene>
    <name evidence="15" type="ORF">MNOR_LOCUS4607</name>
</gene>
<comment type="subcellular location">
    <subcellularLocation>
        <location evidence="1 12">Cell membrane</location>
        <topology evidence="1 12">Lipid-anchor</topology>
        <topology evidence="1 12">GPI-anchor</topology>
    </subcellularLocation>
</comment>
<feature type="compositionally biased region" description="Basic and acidic residues" evidence="13">
    <location>
        <begin position="375"/>
        <end position="389"/>
    </location>
</feature>
<reference evidence="15 16" key="1">
    <citation type="submission" date="2024-05" db="EMBL/GenBank/DDBJ databases">
        <authorList>
            <person name="Wallberg A."/>
        </authorList>
    </citation>
    <scope>NUCLEOTIDE SEQUENCE [LARGE SCALE GENOMIC DNA]</scope>
</reference>
<keyword evidence="7 12" id="KW-0472">Membrane</keyword>
<evidence type="ECO:0000256" key="7">
    <source>
        <dbReference type="ARBA" id="ARBA00023136"/>
    </source>
</evidence>
<evidence type="ECO:0000256" key="5">
    <source>
        <dbReference type="ARBA" id="ARBA00022729"/>
    </source>
</evidence>
<keyword evidence="3" id="KW-1003">Cell membrane</keyword>
<organism evidence="15 16">
    <name type="scientific">Meganyctiphanes norvegica</name>
    <name type="common">Northern krill</name>
    <name type="synonym">Thysanopoda norvegica</name>
    <dbReference type="NCBI Taxonomy" id="48144"/>
    <lineage>
        <taxon>Eukaryota</taxon>
        <taxon>Metazoa</taxon>
        <taxon>Ecdysozoa</taxon>
        <taxon>Arthropoda</taxon>
        <taxon>Crustacea</taxon>
        <taxon>Multicrustacea</taxon>
        <taxon>Malacostraca</taxon>
        <taxon>Eumalacostraca</taxon>
        <taxon>Eucarida</taxon>
        <taxon>Euphausiacea</taxon>
        <taxon>Euphausiidae</taxon>
        <taxon>Meganyctiphanes</taxon>
    </lineage>
</organism>
<dbReference type="GO" id="GO:0090263">
    <property type="term" value="P:positive regulation of canonical Wnt signaling pathway"/>
    <property type="evidence" value="ECO:0007669"/>
    <property type="project" value="TreeGrafter"/>
</dbReference>
<evidence type="ECO:0000256" key="3">
    <source>
        <dbReference type="ARBA" id="ARBA00022475"/>
    </source>
</evidence>
<dbReference type="Pfam" id="PF01153">
    <property type="entry name" value="Glypican"/>
    <property type="match status" value="1"/>
</dbReference>
<dbReference type="GO" id="GO:0005886">
    <property type="term" value="C:plasma membrane"/>
    <property type="evidence" value="ECO:0007669"/>
    <property type="project" value="UniProtKB-SubCell"/>
</dbReference>
<evidence type="ECO:0000256" key="6">
    <source>
        <dbReference type="ARBA" id="ARBA00022974"/>
    </source>
</evidence>
<dbReference type="GO" id="GO:0016477">
    <property type="term" value="P:cell migration"/>
    <property type="evidence" value="ECO:0007669"/>
    <property type="project" value="TreeGrafter"/>
</dbReference>
<keyword evidence="9 12" id="KW-0357">Heparan sulfate</keyword>
<feature type="region of interest" description="Disordered" evidence="13">
    <location>
        <begin position="345"/>
        <end position="368"/>
    </location>
</feature>
<feature type="signal peptide" evidence="14">
    <location>
        <begin position="1"/>
        <end position="28"/>
    </location>
</feature>
<evidence type="ECO:0000256" key="1">
    <source>
        <dbReference type="ARBA" id="ARBA00004609"/>
    </source>
</evidence>
<feature type="chain" id="PRO_5043696532" evidence="14">
    <location>
        <begin position="29"/>
        <end position="586"/>
    </location>
</feature>
<dbReference type="PANTHER" id="PTHR10822:SF29">
    <property type="entry name" value="DIVISION ABNORMALLY DELAYED PROTEIN"/>
    <property type="match status" value="1"/>
</dbReference>
<keyword evidence="6 12" id="KW-0654">Proteoglycan</keyword>
<comment type="function">
    <text evidence="12">Cell surface proteoglycan.</text>
</comment>
<evidence type="ECO:0000256" key="11">
    <source>
        <dbReference type="RuleBase" id="RU003518"/>
    </source>
</evidence>
<dbReference type="GO" id="GO:1905475">
    <property type="term" value="P:regulation of protein localization to membrane"/>
    <property type="evidence" value="ECO:0007669"/>
    <property type="project" value="TreeGrafter"/>
</dbReference>
<dbReference type="EMBL" id="CAXKWB010001695">
    <property type="protein sequence ID" value="CAL4065149.1"/>
    <property type="molecule type" value="Genomic_DNA"/>
</dbReference>
<feature type="region of interest" description="Disordered" evidence="13">
    <location>
        <begin position="375"/>
        <end position="394"/>
    </location>
</feature>
<dbReference type="GO" id="GO:0005576">
    <property type="term" value="C:extracellular region"/>
    <property type="evidence" value="ECO:0007669"/>
    <property type="project" value="TreeGrafter"/>
</dbReference>
<keyword evidence="5 14" id="KW-0732">Signal</keyword>
<evidence type="ECO:0000256" key="4">
    <source>
        <dbReference type="ARBA" id="ARBA00022622"/>
    </source>
</evidence>
<evidence type="ECO:0000256" key="13">
    <source>
        <dbReference type="SAM" id="MobiDB-lite"/>
    </source>
</evidence>
<keyword evidence="4 12" id="KW-0336">GPI-anchor</keyword>
<evidence type="ECO:0000256" key="12">
    <source>
        <dbReference type="RuleBase" id="RU003519"/>
    </source>
</evidence>
<dbReference type="Proteomes" id="UP001497623">
    <property type="component" value="Unassembled WGS sequence"/>
</dbReference>
<dbReference type="AlphaFoldDB" id="A0AAV2PUT6"/>
<dbReference type="PANTHER" id="PTHR10822">
    <property type="entry name" value="GLYPICAN"/>
    <property type="match status" value="1"/>
</dbReference>
<evidence type="ECO:0000256" key="9">
    <source>
        <dbReference type="ARBA" id="ARBA00023207"/>
    </source>
</evidence>
<evidence type="ECO:0000313" key="15">
    <source>
        <dbReference type="EMBL" id="CAL4065149.1"/>
    </source>
</evidence>
<accession>A0AAV2PUT6</accession>
<keyword evidence="8" id="KW-0325">Glycoprotein</keyword>
<evidence type="ECO:0000256" key="10">
    <source>
        <dbReference type="ARBA" id="ARBA00023288"/>
    </source>
</evidence>
<evidence type="ECO:0000256" key="8">
    <source>
        <dbReference type="ARBA" id="ARBA00023180"/>
    </source>
</evidence>
<protein>
    <submittedName>
        <fullName evidence="15">Uncharacterized protein</fullName>
    </submittedName>
</protein>
<comment type="caution">
    <text evidence="15">The sequence shown here is derived from an EMBL/GenBank/DDBJ whole genome shotgun (WGS) entry which is preliminary data.</text>
</comment>
<evidence type="ECO:0000256" key="2">
    <source>
        <dbReference type="ARBA" id="ARBA00010260"/>
    </source>
</evidence>
<dbReference type="InterPro" id="IPR001863">
    <property type="entry name" value="Glypican"/>
</dbReference>
<feature type="region of interest" description="Disordered" evidence="13">
    <location>
        <begin position="555"/>
        <end position="586"/>
    </location>
</feature>
<proteinExistence type="inferred from homology"/>
<sequence length="586" mass="62386">MHGSVVSCAALWLVCLVSVLQSVGGVWGSTGAMSGPDGGGGGGLSSAGPAAARGLTTATCSDAALDYLQQHGVPATAESAARGNGSSVCGGGGGDSGHSGGCCSSEVTEALVEAGRSALSDVVKHQAHNLHKLLTQHREHLHGVVVGALGSAHQRVSAVFATTYPRLSSGSAEVLQELFVGLEVALTDPDDTALSRTMDTFWDDLFPPVYHSALHARLPPFDSSYRECLRDVRRTVSPWGIIPALVGEPLVRGLQTARLLLHALDQGQDALAAAQRWRAPRECGEAHARMTLCQACHGAATPSPPCLGLCLNIGRGCLAPLAEVDGAWGDLATAASRAYESLKAAHLTQSPPPAARQALRGRHGRPREDLSYKKKVRRECSSPTHDDLMATHPTPPTAPVPSSFKMHVWYDCFVYNESRFTGIYKTILPKKWKAKFASVNICAASTKFIQDACLQRRELNIHINALSNAILLMDIRNIPARPQRYLASILARATPLHRVISIECTHGLWLNQPKMTRVPGIMVQPNQPFQGSLGRMVLLSQNYQGSRGVPGVYGSTKPTLPGDYGSTKPNIPDKITRVSGDNGSTK</sequence>
<evidence type="ECO:0000313" key="16">
    <source>
        <dbReference type="Proteomes" id="UP001497623"/>
    </source>
</evidence>
<feature type="non-terminal residue" evidence="15">
    <location>
        <position position="586"/>
    </location>
</feature>
<keyword evidence="10 12" id="KW-0449">Lipoprotein</keyword>
<comment type="similarity">
    <text evidence="2 11">Belongs to the glypican family.</text>
</comment>
<keyword evidence="16" id="KW-1185">Reference proteome</keyword>